<dbReference type="InterPro" id="IPR051022">
    <property type="entry name" value="Notch_Cell-Fate_Det"/>
</dbReference>
<keyword evidence="4" id="KW-0732">Signal</keyword>
<dbReference type="Pfam" id="PF00008">
    <property type="entry name" value="EGF"/>
    <property type="match status" value="4"/>
</dbReference>
<accession>A0AAV6FTK9</accession>
<dbReference type="Pfam" id="PF12661">
    <property type="entry name" value="hEGF"/>
    <property type="match status" value="1"/>
</dbReference>
<dbReference type="CDD" id="cd00054">
    <property type="entry name" value="EGF_CA"/>
    <property type="match status" value="3"/>
</dbReference>
<dbReference type="PANTHER" id="PTHR24049">
    <property type="entry name" value="CRUMBS FAMILY MEMBER"/>
    <property type="match status" value="1"/>
</dbReference>
<feature type="domain" description="EGF-like" evidence="13">
    <location>
        <begin position="199"/>
        <end position="235"/>
    </location>
</feature>
<feature type="domain" description="EGF-like" evidence="13">
    <location>
        <begin position="156"/>
        <end position="197"/>
    </location>
</feature>
<evidence type="ECO:0000256" key="11">
    <source>
        <dbReference type="SAM" id="MobiDB-lite"/>
    </source>
</evidence>
<dbReference type="GO" id="GO:0032991">
    <property type="term" value="C:protein-containing complex"/>
    <property type="evidence" value="ECO:0007669"/>
    <property type="project" value="TreeGrafter"/>
</dbReference>
<feature type="disulfide bond" evidence="10">
    <location>
        <begin position="255"/>
        <end position="272"/>
    </location>
</feature>
<evidence type="ECO:0000256" key="1">
    <source>
        <dbReference type="ARBA" id="ARBA00004479"/>
    </source>
</evidence>
<reference evidence="14" key="1">
    <citation type="submission" date="2020-10" db="EMBL/GenBank/DDBJ databases">
        <title>Chromosome-scale genome assembly of the Allis shad, Alosa alosa.</title>
        <authorList>
            <person name="Margot Z."/>
            <person name="Christophe K."/>
            <person name="Cabau C."/>
            <person name="Louis A."/>
            <person name="Berthelot C."/>
            <person name="Parey E."/>
            <person name="Roest Crollius H."/>
            <person name="Montfort J."/>
            <person name="Robinson-Rechavi M."/>
            <person name="Bucao C."/>
            <person name="Bouchez O."/>
            <person name="Gislard M."/>
            <person name="Lluch J."/>
            <person name="Milhes M."/>
            <person name="Lampietro C."/>
            <person name="Lopez Roques C."/>
            <person name="Donnadieu C."/>
            <person name="Braasch I."/>
            <person name="Desvignes T."/>
            <person name="Postlethwait J."/>
            <person name="Bobe J."/>
            <person name="Guiguen Y."/>
        </authorList>
    </citation>
    <scope>NUCLEOTIDE SEQUENCE</scope>
    <source>
        <strain evidence="14">M-15738</strain>
        <tissue evidence="14">Blood</tissue>
    </source>
</reference>
<dbReference type="GO" id="GO:0042063">
    <property type="term" value="P:gliogenesis"/>
    <property type="evidence" value="ECO:0007669"/>
    <property type="project" value="UniProtKB-ARBA"/>
</dbReference>
<dbReference type="GO" id="GO:0005509">
    <property type="term" value="F:calcium ion binding"/>
    <property type="evidence" value="ECO:0007669"/>
    <property type="project" value="InterPro"/>
</dbReference>
<dbReference type="PROSITE" id="PS01186">
    <property type="entry name" value="EGF_2"/>
    <property type="match status" value="3"/>
</dbReference>
<keyword evidence="7 12" id="KW-0472">Membrane</keyword>
<proteinExistence type="predicted"/>
<dbReference type="AlphaFoldDB" id="A0AAV6FTK9"/>
<dbReference type="FunFam" id="2.10.25.10:FF:000066">
    <property type="entry name" value="FAT atypical cadherin 4"/>
    <property type="match status" value="1"/>
</dbReference>
<dbReference type="GO" id="GO:0007157">
    <property type="term" value="P:heterophilic cell-cell adhesion via plasma membrane cell adhesion molecules"/>
    <property type="evidence" value="ECO:0007669"/>
    <property type="project" value="TreeGrafter"/>
</dbReference>
<feature type="disulfide bond" evidence="10">
    <location>
        <begin position="144"/>
        <end position="153"/>
    </location>
</feature>
<dbReference type="FunFam" id="2.10.25.10:FF:000018">
    <property type="entry name" value="Delta-like 1"/>
    <property type="match status" value="1"/>
</dbReference>
<dbReference type="InterPro" id="IPR000742">
    <property type="entry name" value="EGF"/>
</dbReference>
<dbReference type="PANTHER" id="PTHR24049:SF42">
    <property type="entry name" value="DELTA LIKE NON-CANONICAL NOTCH LIGAND 1"/>
    <property type="match status" value="1"/>
</dbReference>
<evidence type="ECO:0000256" key="5">
    <source>
        <dbReference type="ARBA" id="ARBA00022737"/>
    </source>
</evidence>
<evidence type="ECO:0000256" key="12">
    <source>
        <dbReference type="SAM" id="Phobius"/>
    </source>
</evidence>
<comment type="subcellular location">
    <subcellularLocation>
        <location evidence="1">Membrane</location>
        <topology evidence="1">Single-pass type I membrane protein</topology>
    </subcellularLocation>
</comment>
<feature type="disulfide bond" evidence="10">
    <location>
        <begin position="187"/>
        <end position="196"/>
    </location>
</feature>
<evidence type="ECO:0000259" key="13">
    <source>
        <dbReference type="PROSITE" id="PS50026"/>
    </source>
</evidence>
<gene>
    <name evidence="14" type="ORF">AALO_G00250440</name>
</gene>
<feature type="transmembrane region" description="Helical" evidence="12">
    <location>
        <begin position="356"/>
        <end position="377"/>
    </location>
</feature>
<dbReference type="GO" id="GO:0005886">
    <property type="term" value="C:plasma membrane"/>
    <property type="evidence" value="ECO:0007669"/>
    <property type="project" value="UniProtKB-ARBA"/>
</dbReference>
<evidence type="ECO:0000313" key="15">
    <source>
        <dbReference type="Proteomes" id="UP000823561"/>
    </source>
</evidence>
<evidence type="ECO:0000256" key="7">
    <source>
        <dbReference type="ARBA" id="ARBA00023136"/>
    </source>
</evidence>
<keyword evidence="6 12" id="KW-1133">Transmembrane helix</keyword>
<evidence type="ECO:0000256" key="3">
    <source>
        <dbReference type="ARBA" id="ARBA00022692"/>
    </source>
</evidence>
<feature type="region of interest" description="Disordered" evidence="11">
    <location>
        <begin position="288"/>
        <end position="309"/>
    </location>
</feature>
<dbReference type="InterPro" id="IPR001881">
    <property type="entry name" value="EGF-like_Ca-bd_dom"/>
</dbReference>
<feature type="disulfide bond" evidence="10">
    <location>
        <begin position="274"/>
        <end position="283"/>
    </location>
</feature>
<evidence type="ECO:0000256" key="10">
    <source>
        <dbReference type="PROSITE-ProRule" id="PRU00076"/>
    </source>
</evidence>
<keyword evidence="15" id="KW-1185">Reference proteome</keyword>
<keyword evidence="2 10" id="KW-0245">EGF-like domain</keyword>
<evidence type="ECO:0000256" key="4">
    <source>
        <dbReference type="ARBA" id="ARBA00022729"/>
    </source>
</evidence>
<comment type="caution">
    <text evidence="10">Lacks conserved residue(s) required for the propagation of feature annotation.</text>
</comment>
<dbReference type="FunFam" id="2.10.25.10:FF:000230">
    <property type="entry name" value="Delta-like protein"/>
    <property type="match status" value="1"/>
</dbReference>
<keyword evidence="3 12" id="KW-0812">Transmembrane</keyword>
<keyword evidence="5" id="KW-0677">Repeat</keyword>
<dbReference type="SMART" id="SM00179">
    <property type="entry name" value="EGF_CA"/>
    <property type="match status" value="4"/>
</dbReference>
<feature type="disulfide bond" evidence="10">
    <location>
        <begin position="225"/>
        <end position="234"/>
    </location>
</feature>
<evidence type="ECO:0000256" key="8">
    <source>
        <dbReference type="ARBA" id="ARBA00023157"/>
    </source>
</evidence>
<dbReference type="InterPro" id="IPR013032">
    <property type="entry name" value="EGF-like_CS"/>
</dbReference>
<dbReference type="SMART" id="SM00181">
    <property type="entry name" value="EGF"/>
    <property type="match status" value="6"/>
</dbReference>
<name>A0AAV6FTK9_9TELE</name>
<dbReference type="GO" id="GO:0048812">
    <property type="term" value="P:neuron projection morphogenesis"/>
    <property type="evidence" value="ECO:0007669"/>
    <property type="project" value="UniProtKB-ARBA"/>
</dbReference>
<comment type="caution">
    <text evidence="14">The sequence shown here is derived from an EMBL/GenBank/DDBJ whole genome shotgun (WGS) entry which is preliminary data.</text>
</comment>
<evidence type="ECO:0000313" key="14">
    <source>
        <dbReference type="EMBL" id="KAG5266159.1"/>
    </source>
</evidence>
<organism evidence="14 15">
    <name type="scientific">Alosa alosa</name>
    <name type="common">allis shad</name>
    <dbReference type="NCBI Taxonomy" id="278164"/>
    <lineage>
        <taxon>Eukaryota</taxon>
        <taxon>Metazoa</taxon>
        <taxon>Chordata</taxon>
        <taxon>Craniata</taxon>
        <taxon>Vertebrata</taxon>
        <taxon>Euteleostomi</taxon>
        <taxon>Actinopterygii</taxon>
        <taxon>Neopterygii</taxon>
        <taxon>Teleostei</taxon>
        <taxon>Clupei</taxon>
        <taxon>Clupeiformes</taxon>
        <taxon>Clupeoidei</taxon>
        <taxon>Clupeidae</taxon>
        <taxon>Alosa</taxon>
    </lineage>
</organism>
<keyword evidence="9" id="KW-0325">Glycoprotein</keyword>
<sequence>MPWSSATCRSQRTHAYVSRKTGYITHPKMNACGFHFLTIFLFCLTTADIGNGLECTAGCNKDNGVCEENGTCRCKPGWQGTTCDQCVPFPGCVHGTCDKPWQCVCEDGWIGSQCDEDTNPCSSKPCSGNSTCIETGEGRYLCVCPPGYIGERCHLRKGECQRNGTVCQNGGTCHNAQGFALQATCVCPPGFTGHLCETKTALCHPNPCANGGICTEYGPRHTCTCPPGYGGPRCLNSSTADHDDLLSSPCSSSPCLNGGSCLNATSASGFRCLCPPAFAGPLCSVQAHRPKPRPKPRHPEPHGNSDGLSPQHYSLPAHAFHKLLRPAERELLKITLKETVHAPGAAMVTRSQLVCFAVLGLLTCLVVLGTTAIVFFSRCEAWMANAKYSQLVRQQREHLLRTSGGGSFGEEHSVNIILPEKIKLTNYGKHYTSI</sequence>
<keyword evidence="8 10" id="KW-1015">Disulfide bond</keyword>
<dbReference type="FunFam" id="2.10.25.10:FF:000118">
    <property type="entry name" value="protein delta homolog 2"/>
    <property type="match status" value="1"/>
</dbReference>
<evidence type="ECO:0000256" key="9">
    <source>
        <dbReference type="ARBA" id="ARBA00023180"/>
    </source>
</evidence>
<dbReference type="EMBL" id="JADWDJ010000019">
    <property type="protein sequence ID" value="KAG5266159.1"/>
    <property type="molecule type" value="Genomic_DNA"/>
</dbReference>
<dbReference type="Pfam" id="PF21700">
    <property type="entry name" value="EGF_DL_JAG"/>
    <property type="match status" value="1"/>
</dbReference>
<dbReference type="SUPFAM" id="SSF57196">
    <property type="entry name" value="EGF/Laminin"/>
    <property type="match status" value="4"/>
</dbReference>
<dbReference type="Proteomes" id="UP000823561">
    <property type="component" value="Chromosome 19"/>
</dbReference>
<evidence type="ECO:0000256" key="6">
    <source>
        <dbReference type="ARBA" id="ARBA00022989"/>
    </source>
</evidence>
<evidence type="ECO:0000256" key="2">
    <source>
        <dbReference type="ARBA" id="ARBA00022536"/>
    </source>
</evidence>
<protein>
    <recommendedName>
        <fullName evidence="13">EGF-like domain-containing protein</fullName>
    </recommendedName>
</protein>
<feature type="domain" description="EGF-like" evidence="13">
    <location>
        <begin position="51"/>
        <end position="84"/>
    </location>
</feature>
<feature type="disulfide bond" evidence="10">
    <location>
        <begin position="74"/>
        <end position="83"/>
    </location>
</feature>
<feature type="domain" description="EGF-like" evidence="13">
    <location>
        <begin position="117"/>
        <end position="154"/>
    </location>
</feature>
<feature type="domain" description="EGF-like" evidence="13">
    <location>
        <begin position="246"/>
        <end position="284"/>
    </location>
</feature>
<dbReference type="GO" id="GO:0045197">
    <property type="term" value="P:establishment or maintenance of epithelial cell apical/basal polarity"/>
    <property type="evidence" value="ECO:0007669"/>
    <property type="project" value="TreeGrafter"/>
</dbReference>
<dbReference type="PROSITE" id="PS50026">
    <property type="entry name" value="EGF_3"/>
    <property type="match status" value="5"/>
</dbReference>
<dbReference type="PROSITE" id="PS00022">
    <property type="entry name" value="EGF_1"/>
    <property type="match status" value="5"/>
</dbReference>
<dbReference type="Gene3D" id="2.10.25.10">
    <property type="entry name" value="Laminin"/>
    <property type="match status" value="5"/>
</dbReference>